<name>A0A4R8RQM9_COLTR</name>
<feature type="compositionally biased region" description="Low complexity" evidence="1">
    <location>
        <begin position="23"/>
        <end position="45"/>
    </location>
</feature>
<reference evidence="2 3" key="1">
    <citation type="submission" date="2018-12" db="EMBL/GenBank/DDBJ databases">
        <title>Genome sequence and assembly of Colletotrichum trifolii.</title>
        <authorList>
            <person name="Gan P."/>
            <person name="Shirasu K."/>
        </authorList>
    </citation>
    <scope>NUCLEOTIDE SEQUENCE [LARGE SCALE GENOMIC DNA]</scope>
    <source>
        <strain evidence="2 3">543-2</strain>
    </source>
</reference>
<evidence type="ECO:0000256" key="1">
    <source>
        <dbReference type="SAM" id="MobiDB-lite"/>
    </source>
</evidence>
<evidence type="ECO:0000313" key="2">
    <source>
        <dbReference type="EMBL" id="TDZ73288.1"/>
    </source>
</evidence>
<sequence length="166" mass="18007">MLSADSQPWRWIRTCLARHVYTGGPAAAGGRRPSRPVSRPVLSPPATSLSFVQTDESHAVSVRWQLCSLCTRSRNPGNESPLSLSHSHSHSLASRNLNLVRCPFAAANSRTQQRSSGAVPGMHSKRRSASQDDCREQDAQLCSAGQAQNCQGGAMLVKSKSRKFPK</sequence>
<proteinExistence type="predicted"/>
<feature type="region of interest" description="Disordered" evidence="1">
    <location>
        <begin position="108"/>
        <end position="138"/>
    </location>
</feature>
<protein>
    <submittedName>
        <fullName evidence="2">Uncharacterized protein</fullName>
    </submittedName>
</protein>
<dbReference type="AlphaFoldDB" id="A0A4R8RQM9"/>
<gene>
    <name evidence="2" type="ORF">CTRI78_v001457</name>
</gene>
<evidence type="ECO:0000313" key="3">
    <source>
        <dbReference type="Proteomes" id="UP000295703"/>
    </source>
</evidence>
<feature type="compositionally biased region" description="Basic and acidic residues" evidence="1">
    <location>
        <begin position="129"/>
        <end position="138"/>
    </location>
</feature>
<accession>A0A4R8RQM9</accession>
<keyword evidence="3" id="KW-1185">Reference proteome</keyword>
<dbReference type="EMBL" id="RYZW01000007">
    <property type="protein sequence ID" value="TDZ73288.1"/>
    <property type="molecule type" value="Genomic_DNA"/>
</dbReference>
<organism evidence="2 3">
    <name type="scientific">Colletotrichum trifolii</name>
    <dbReference type="NCBI Taxonomy" id="5466"/>
    <lineage>
        <taxon>Eukaryota</taxon>
        <taxon>Fungi</taxon>
        <taxon>Dikarya</taxon>
        <taxon>Ascomycota</taxon>
        <taxon>Pezizomycotina</taxon>
        <taxon>Sordariomycetes</taxon>
        <taxon>Hypocreomycetidae</taxon>
        <taxon>Glomerellales</taxon>
        <taxon>Glomerellaceae</taxon>
        <taxon>Colletotrichum</taxon>
        <taxon>Colletotrichum orbiculare species complex</taxon>
    </lineage>
</organism>
<feature type="region of interest" description="Disordered" evidence="1">
    <location>
        <begin position="23"/>
        <end position="47"/>
    </location>
</feature>
<comment type="caution">
    <text evidence="2">The sequence shown here is derived from an EMBL/GenBank/DDBJ whole genome shotgun (WGS) entry which is preliminary data.</text>
</comment>
<dbReference type="Proteomes" id="UP000295703">
    <property type="component" value="Unassembled WGS sequence"/>
</dbReference>